<organism evidence="2 3">
    <name type="scientific">Porites lobata</name>
    <dbReference type="NCBI Taxonomy" id="104759"/>
    <lineage>
        <taxon>Eukaryota</taxon>
        <taxon>Metazoa</taxon>
        <taxon>Cnidaria</taxon>
        <taxon>Anthozoa</taxon>
        <taxon>Hexacorallia</taxon>
        <taxon>Scleractinia</taxon>
        <taxon>Fungiina</taxon>
        <taxon>Poritidae</taxon>
        <taxon>Porites</taxon>
    </lineage>
</organism>
<proteinExistence type="predicted"/>
<name>A0ABN8QMC1_9CNID</name>
<protein>
    <submittedName>
        <fullName evidence="2">Uncharacterized protein</fullName>
    </submittedName>
</protein>
<evidence type="ECO:0000313" key="3">
    <source>
        <dbReference type="Proteomes" id="UP001159405"/>
    </source>
</evidence>
<accession>A0ABN8QMC1</accession>
<feature type="region of interest" description="Disordered" evidence="1">
    <location>
        <begin position="1"/>
        <end position="55"/>
    </location>
</feature>
<keyword evidence="3" id="KW-1185">Reference proteome</keyword>
<feature type="compositionally biased region" description="Basic and acidic residues" evidence="1">
    <location>
        <begin position="33"/>
        <end position="55"/>
    </location>
</feature>
<gene>
    <name evidence="2" type="ORF">PLOB_00007805</name>
</gene>
<evidence type="ECO:0000256" key="1">
    <source>
        <dbReference type="SAM" id="MobiDB-lite"/>
    </source>
</evidence>
<dbReference type="Proteomes" id="UP001159405">
    <property type="component" value="Unassembled WGS sequence"/>
</dbReference>
<comment type="caution">
    <text evidence="2">The sequence shown here is derived from an EMBL/GenBank/DDBJ whole genome shotgun (WGS) entry which is preliminary data.</text>
</comment>
<dbReference type="EMBL" id="CALNXK010000138">
    <property type="protein sequence ID" value="CAH3166678.1"/>
    <property type="molecule type" value="Genomic_DNA"/>
</dbReference>
<evidence type="ECO:0000313" key="2">
    <source>
        <dbReference type="EMBL" id="CAH3166678.1"/>
    </source>
</evidence>
<sequence>MAKGDWFTGPEWLQHEEKLAEQPTASSTEASEEEKSLKEVVASAREHKPDEQAKELWVRRAQKRILQDTETPGW</sequence>
<reference evidence="2 3" key="1">
    <citation type="submission" date="2022-05" db="EMBL/GenBank/DDBJ databases">
        <authorList>
            <consortium name="Genoscope - CEA"/>
            <person name="William W."/>
        </authorList>
    </citation>
    <scope>NUCLEOTIDE SEQUENCE [LARGE SCALE GENOMIC DNA]</scope>
</reference>